<dbReference type="PANTHER" id="PTHR31569">
    <property type="entry name" value="SWIM-TYPE DOMAIN-CONTAINING PROTEIN"/>
    <property type="match status" value="1"/>
</dbReference>
<evidence type="ECO:0000313" key="2">
    <source>
        <dbReference type="EMBL" id="KAJ3574124.1"/>
    </source>
</evidence>
<gene>
    <name evidence="2" type="ORF">NPX13_g4472</name>
</gene>
<proteinExistence type="predicted"/>
<sequence length="204" mass="22607">MSLFIHSRSVNTKLLSPSKTIPNPPEGGPEGGPAADSVDELWDSLCRHAREHGYGIVRLNASNYKDGKPFYYTVKCNRGPRERSKAGTVRQRASSSKKIGCTWRGSLSASRYGAQGWVFKLHATDNTHTHPANDSPHQDPFNRQLTEEHLSHISDLYGTGVKAGEIHKSLEATFPGIIVTYKDVLNAIQKVKRKKAREVADQES</sequence>
<name>A0A9W8NG92_9PEZI</name>
<protein>
    <recommendedName>
        <fullName evidence="4">FAR1 domain-containing protein</fullName>
    </recommendedName>
</protein>
<feature type="region of interest" description="Disordered" evidence="1">
    <location>
        <begin position="14"/>
        <end position="37"/>
    </location>
</feature>
<dbReference type="EMBL" id="JANPWZ010000633">
    <property type="protein sequence ID" value="KAJ3574124.1"/>
    <property type="molecule type" value="Genomic_DNA"/>
</dbReference>
<dbReference type="PANTHER" id="PTHR31569:SF4">
    <property type="entry name" value="SWIM-TYPE DOMAIN-CONTAINING PROTEIN"/>
    <property type="match status" value="1"/>
</dbReference>
<dbReference type="InterPro" id="IPR052579">
    <property type="entry name" value="Zinc_finger_SWIM"/>
</dbReference>
<evidence type="ECO:0008006" key="4">
    <source>
        <dbReference type="Google" id="ProtNLM"/>
    </source>
</evidence>
<dbReference type="Proteomes" id="UP001148614">
    <property type="component" value="Unassembled WGS sequence"/>
</dbReference>
<organism evidence="2 3">
    <name type="scientific">Xylaria arbuscula</name>
    <dbReference type="NCBI Taxonomy" id="114810"/>
    <lineage>
        <taxon>Eukaryota</taxon>
        <taxon>Fungi</taxon>
        <taxon>Dikarya</taxon>
        <taxon>Ascomycota</taxon>
        <taxon>Pezizomycotina</taxon>
        <taxon>Sordariomycetes</taxon>
        <taxon>Xylariomycetidae</taxon>
        <taxon>Xylariales</taxon>
        <taxon>Xylariaceae</taxon>
        <taxon>Xylaria</taxon>
    </lineage>
</organism>
<accession>A0A9W8NG92</accession>
<dbReference type="AlphaFoldDB" id="A0A9W8NG92"/>
<comment type="caution">
    <text evidence="2">The sequence shown here is derived from an EMBL/GenBank/DDBJ whole genome shotgun (WGS) entry which is preliminary data.</text>
</comment>
<evidence type="ECO:0000313" key="3">
    <source>
        <dbReference type="Proteomes" id="UP001148614"/>
    </source>
</evidence>
<evidence type="ECO:0000256" key="1">
    <source>
        <dbReference type="SAM" id="MobiDB-lite"/>
    </source>
</evidence>
<reference evidence="2" key="1">
    <citation type="submission" date="2022-07" db="EMBL/GenBank/DDBJ databases">
        <title>Genome Sequence of Xylaria arbuscula.</title>
        <authorList>
            <person name="Buettner E."/>
        </authorList>
    </citation>
    <scope>NUCLEOTIDE SEQUENCE</scope>
    <source>
        <strain evidence="2">VT107</strain>
    </source>
</reference>
<keyword evidence="3" id="KW-1185">Reference proteome</keyword>